<dbReference type="NCBIfam" id="NF009920">
    <property type="entry name" value="PRK13381.1"/>
    <property type="match status" value="1"/>
</dbReference>
<dbReference type="PIRSF" id="PIRSF037215">
    <property type="entry name" value="Peptidase_M20B"/>
    <property type="match status" value="1"/>
</dbReference>
<keyword evidence="12" id="KW-1185">Reference proteome</keyword>
<feature type="binding site" evidence="7 9">
    <location>
        <position position="79"/>
    </location>
    <ligand>
        <name>Zn(2+)</name>
        <dbReference type="ChEBI" id="CHEBI:29105"/>
        <label>1</label>
    </ligand>
</feature>
<dbReference type="SUPFAM" id="SSF55031">
    <property type="entry name" value="Bacterial exopeptidase dimerisation domain"/>
    <property type="match status" value="1"/>
</dbReference>
<feature type="domain" description="Peptidase M20 dimerisation" evidence="10">
    <location>
        <begin position="208"/>
        <end position="305"/>
    </location>
</feature>
<dbReference type="AlphaFoldDB" id="H6LA87"/>
<feature type="binding site" evidence="7 9">
    <location>
        <position position="142"/>
    </location>
    <ligand>
        <name>Zn(2+)</name>
        <dbReference type="ChEBI" id="CHEBI:29105"/>
        <label>1</label>
    </ligand>
</feature>
<dbReference type="EMBL" id="CP002831">
    <property type="protein sequence ID" value="AFC25555.1"/>
    <property type="molecule type" value="Genomic_DNA"/>
</dbReference>
<dbReference type="STRING" id="984262.SGRA_2827"/>
<comment type="similarity">
    <text evidence="1 7">Belongs to the peptidase M20B family.</text>
</comment>
<evidence type="ECO:0000256" key="3">
    <source>
        <dbReference type="ARBA" id="ARBA00022723"/>
    </source>
</evidence>
<dbReference type="GO" id="GO:0005737">
    <property type="term" value="C:cytoplasm"/>
    <property type="evidence" value="ECO:0007669"/>
    <property type="project" value="UniProtKB-SubCell"/>
</dbReference>
<evidence type="ECO:0000313" key="11">
    <source>
        <dbReference type="EMBL" id="AFC25555.1"/>
    </source>
</evidence>
<dbReference type="GO" id="GO:0008237">
    <property type="term" value="F:metallopeptidase activity"/>
    <property type="evidence" value="ECO:0007669"/>
    <property type="project" value="UniProtKB-KW"/>
</dbReference>
<dbReference type="NCBIfam" id="TIGR01882">
    <property type="entry name" value="peptidase-T"/>
    <property type="match status" value="1"/>
</dbReference>
<feature type="binding site" evidence="7 9">
    <location>
        <position position="177"/>
    </location>
    <ligand>
        <name>Zn(2+)</name>
        <dbReference type="ChEBI" id="CHEBI:29105"/>
        <label>2</label>
    </ligand>
</feature>
<comment type="subcellular location">
    <subcellularLocation>
        <location evidence="7">Cytoplasm</location>
    </subcellularLocation>
</comment>
<dbReference type="GO" id="GO:0045148">
    <property type="term" value="F:tripeptide aminopeptidase activity"/>
    <property type="evidence" value="ECO:0007669"/>
    <property type="project" value="UniProtKB-UniRule"/>
</dbReference>
<protein>
    <recommendedName>
        <fullName evidence="7">Peptidase T</fullName>
        <ecNumber evidence="7">3.4.11.4</ecNumber>
    </recommendedName>
    <alternativeName>
        <fullName evidence="7">Aminotripeptidase</fullName>
        <shortName evidence="7">Tripeptidase</shortName>
    </alternativeName>
    <alternativeName>
        <fullName evidence="7">Tripeptide aminopeptidase</fullName>
    </alternativeName>
</protein>
<dbReference type="GO" id="GO:0043171">
    <property type="term" value="P:peptide catabolic process"/>
    <property type="evidence" value="ECO:0007669"/>
    <property type="project" value="UniProtKB-UniRule"/>
</dbReference>
<dbReference type="PROSITE" id="PS00759">
    <property type="entry name" value="ARGE_DAPE_CPG2_2"/>
    <property type="match status" value="1"/>
</dbReference>
<dbReference type="HAMAP" id="MF_00550">
    <property type="entry name" value="Aminopeptidase_M20"/>
    <property type="match status" value="1"/>
</dbReference>
<dbReference type="GO" id="GO:0008270">
    <property type="term" value="F:zinc ion binding"/>
    <property type="evidence" value="ECO:0007669"/>
    <property type="project" value="UniProtKB-UniRule"/>
</dbReference>
<dbReference type="GO" id="GO:0006508">
    <property type="term" value="P:proteolysis"/>
    <property type="evidence" value="ECO:0007669"/>
    <property type="project" value="UniProtKB-UniRule"/>
</dbReference>
<dbReference type="InterPro" id="IPR010161">
    <property type="entry name" value="Peptidase_M20B"/>
</dbReference>
<keyword evidence="5 7" id="KW-0862">Zinc</keyword>
<feature type="binding site" evidence="7 9">
    <location>
        <position position="142"/>
    </location>
    <ligand>
        <name>Zn(2+)</name>
        <dbReference type="ChEBI" id="CHEBI:29105"/>
        <label>2</label>
    </ligand>
</feature>
<dbReference type="MEROPS" id="M20.003"/>
<dbReference type="eggNOG" id="COG2195">
    <property type="taxonomic scope" value="Bacteria"/>
</dbReference>
<comment type="catalytic activity">
    <reaction evidence="7">
        <text>Release of the N-terminal residue from a tripeptide.</text>
        <dbReference type="EC" id="3.4.11.4"/>
    </reaction>
</comment>
<name>H6LA87_SAPGL</name>
<evidence type="ECO:0000256" key="2">
    <source>
        <dbReference type="ARBA" id="ARBA00022670"/>
    </source>
</evidence>
<feature type="binding site" evidence="7 9">
    <location>
        <position position="199"/>
    </location>
    <ligand>
        <name>Zn(2+)</name>
        <dbReference type="ChEBI" id="CHEBI:29105"/>
        <label>1</label>
    </ligand>
</feature>
<evidence type="ECO:0000256" key="1">
    <source>
        <dbReference type="ARBA" id="ARBA00009692"/>
    </source>
</evidence>
<evidence type="ECO:0000256" key="8">
    <source>
        <dbReference type="PIRSR" id="PIRSR037215-1"/>
    </source>
</evidence>
<feature type="active site" description="Proton acceptor" evidence="7 8">
    <location>
        <position position="176"/>
    </location>
</feature>
<dbReference type="Proteomes" id="UP000007519">
    <property type="component" value="Chromosome"/>
</dbReference>
<keyword evidence="4 7" id="KW-0378">Hydrolase</keyword>
<comment type="function">
    <text evidence="7">Cleaves the N-terminal amino acid of tripeptides.</text>
</comment>
<dbReference type="Pfam" id="PF07687">
    <property type="entry name" value="M20_dimer"/>
    <property type="match status" value="1"/>
</dbReference>
<feature type="active site" evidence="7 8">
    <location>
        <position position="81"/>
    </location>
</feature>
<keyword evidence="6 7" id="KW-0482">Metalloprotease</keyword>
<dbReference type="SUPFAM" id="SSF53187">
    <property type="entry name" value="Zn-dependent exopeptidases"/>
    <property type="match status" value="1"/>
</dbReference>
<evidence type="ECO:0000313" key="12">
    <source>
        <dbReference type="Proteomes" id="UP000007519"/>
    </source>
</evidence>
<gene>
    <name evidence="7 11" type="primary">pepT</name>
    <name evidence="11" type="ordered locus">SGRA_2827</name>
</gene>
<dbReference type="Gene3D" id="3.40.630.10">
    <property type="entry name" value="Zn peptidases"/>
    <property type="match status" value="1"/>
</dbReference>
<dbReference type="PANTHER" id="PTHR42994">
    <property type="entry name" value="PEPTIDASE T"/>
    <property type="match status" value="1"/>
</dbReference>
<evidence type="ECO:0000256" key="9">
    <source>
        <dbReference type="PIRSR" id="PIRSR037215-2"/>
    </source>
</evidence>
<dbReference type="EC" id="3.4.11.4" evidence="7"/>
<dbReference type="KEGG" id="sgn:SGRA_2827"/>
<evidence type="ECO:0000256" key="4">
    <source>
        <dbReference type="ARBA" id="ARBA00022801"/>
    </source>
</evidence>
<dbReference type="InterPro" id="IPR036264">
    <property type="entry name" value="Bact_exopeptidase_dim_dom"/>
</dbReference>
<organism evidence="11 12">
    <name type="scientific">Saprospira grandis (strain Lewin)</name>
    <dbReference type="NCBI Taxonomy" id="984262"/>
    <lineage>
        <taxon>Bacteria</taxon>
        <taxon>Pseudomonadati</taxon>
        <taxon>Bacteroidota</taxon>
        <taxon>Saprospiria</taxon>
        <taxon>Saprospirales</taxon>
        <taxon>Saprospiraceae</taxon>
        <taxon>Saprospira</taxon>
    </lineage>
</organism>
<keyword evidence="7 11" id="KW-0031">Aminopeptidase</keyword>
<proteinExistence type="inferred from homology"/>
<keyword evidence="2 7" id="KW-0645">Protease</keyword>
<dbReference type="HOGENOM" id="CLU_053676_0_0_10"/>
<dbReference type="RefSeq" id="WP_015693158.1">
    <property type="nucleotide sequence ID" value="NC_016940.1"/>
</dbReference>
<keyword evidence="3 7" id="KW-0479">Metal-binding</keyword>
<dbReference type="Gene3D" id="3.30.70.360">
    <property type="match status" value="1"/>
</dbReference>
<feature type="binding site" evidence="7 9">
    <location>
        <position position="380"/>
    </location>
    <ligand>
        <name>Zn(2+)</name>
        <dbReference type="ChEBI" id="CHEBI:29105"/>
        <label>2</label>
    </ligand>
</feature>
<dbReference type="OrthoDB" id="9804934at2"/>
<dbReference type="PANTHER" id="PTHR42994:SF1">
    <property type="entry name" value="PEPTIDASE T"/>
    <property type="match status" value="1"/>
</dbReference>
<dbReference type="InterPro" id="IPR011650">
    <property type="entry name" value="Peptidase_M20_dimer"/>
</dbReference>
<reference evidence="11 12" key="1">
    <citation type="journal article" date="2012" name="Stand. Genomic Sci.">
        <title>Complete genome sequencing and analysis of Saprospira grandis str. Lewin, a predatory marine bacterium.</title>
        <authorList>
            <person name="Saw J.H."/>
            <person name="Yuryev A."/>
            <person name="Kanbe M."/>
            <person name="Hou S."/>
            <person name="Young A.G."/>
            <person name="Aizawa S."/>
            <person name="Alam M."/>
        </authorList>
    </citation>
    <scope>NUCLEOTIDE SEQUENCE [LARGE SCALE GENOMIC DNA]</scope>
    <source>
        <strain evidence="11 12">Lewin</strain>
    </source>
</reference>
<dbReference type="InterPro" id="IPR002933">
    <property type="entry name" value="Peptidase_M20"/>
</dbReference>
<evidence type="ECO:0000256" key="6">
    <source>
        <dbReference type="ARBA" id="ARBA00023049"/>
    </source>
</evidence>
<evidence type="ECO:0000256" key="5">
    <source>
        <dbReference type="ARBA" id="ARBA00022833"/>
    </source>
</evidence>
<evidence type="ECO:0000256" key="7">
    <source>
        <dbReference type="HAMAP-Rule" id="MF_00550"/>
    </source>
</evidence>
<dbReference type="Pfam" id="PF01546">
    <property type="entry name" value="Peptidase_M20"/>
    <property type="match status" value="1"/>
</dbReference>
<comment type="cofactor">
    <cofactor evidence="7 9">
        <name>Zn(2+)</name>
        <dbReference type="ChEBI" id="CHEBI:29105"/>
    </cofactor>
    <text evidence="7 9">Binds 2 Zn(2+) ions per subunit.</text>
</comment>
<dbReference type="NCBIfam" id="NF003976">
    <property type="entry name" value="PRK05469.1"/>
    <property type="match status" value="1"/>
</dbReference>
<accession>H6LA87</accession>
<keyword evidence="7" id="KW-0963">Cytoplasm</keyword>
<dbReference type="InterPro" id="IPR001261">
    <property type="entry name" value="ArgE/DapE_CS"/>
</dbReference>
<evidence type="ECO:0000259" key="10">
    <source>
        <dbReference type="Pfam" id="PF07687"/>
    </source>
</evidence>
<dbReference type="CDD" id="cd03892">
    <property type="entry name" value="M20_peptT"/>
    <property type="match status" value="1"/>
</dbReference>
<sequence>MKEQILERFLRYVKIDSMSEFGVDKIPSTEKQWDMAKVLEAELKAMGMQEVELDEHCYLMATLPSNSKKDIPTIGFVAHIDSSPDFISDDVRPKVWPNYQGQSLALDEEAGIFLSPEEFPEMLKYKGQTLITTSGNTLLSADDKAGVTEIMSAMDYLIQHPEIEHGKIRICFTPDEEVGRGADLFDVEKFAADWAYTMDGSEVGELEYENFNAAYAKVTVQGKSVHPGYAKGKMVNSHYLAAQFMLSLPLEETPEHTEGYEGFYHLNSMQASVDQAEMLYIIRDHDRQKFEDRKQFFEQKVADFNQEHNHCLSLEMKDQYYNMREKIEPLMHIVDLAEAAMKDLNITPLIKPIRGGTDGSRLSYMGLPCPNIFAGGMNFHGRYEYVALESMELATQLIVRIAERLAEKA</sequence>